<evidence type="ECO:0000313" key="10">
    <source>
        <dbReference type="Proteomes" id="UP000655751"/>
    </source>
</evidence>
<dbReference type="Pfam" id="PF12823">
    <property type="entry name" value="DUF3817"/>
    <property type="match status" value="1"/>
</dbReference>
<dbReference type="EMBL" id="JADMLG010000004">
    <property type="protein sequence ID" value="MBH0776835.1"/>
    <property type="molecule type" value="Genomic_DNA"/>
</dbReference>
<accession>A0A931IAF0</accession>
<name>A0A931IAF0_9NOCA</name>
<evidence type="ECO:0000256" key="2">
    <source>
        <dbReference type="ARBA" id="ARBA00022475"/>
    </source>
</evidence>
<sequence length="137" mass="14402">MVAMGFYDLRTVAGRFRIFAVLEALSWLGLLTGMAFKYIPDPGNEIGVKIFGPVHGGIFILFLLSALLAARELNWDWKTTVLALGSSIPPFCTVVFEIWAARTGKLDTASGDTAATASGDTAATASGDTAEAARAAS</sequence>
<dbReference type="InterPro" id="IPR023845">
    <property type="entry name" value="DUF3817_TM"/>
</dbReference>
<evidence type="ECO:0000256" key="4">
    <source>
        <dbReference type="ARBA" id="ARBA00022989"/>
    </source>
</evidence>
<evidence type="ECO:0000256" key="1">
    <source>
        <dbReference type="ARBA" id="ARBA00004651"/>
    </source>
</evidence>
<feature type="transmembrane region" description="Helical" evidence="7">
    <location>
        <begin position="50"/>
        <end position="70"/>
    </location>
</feature>
<organism evidence="9 10">
    <name type="scientific">Nocardia bovistercoris</name>
    <dbReference type="NCBI Taxonomy" id="2785916"/>
    <lineage>
        <taxon>Bacteria</taxon>
        <taxon>Bacillati</taxon>
        <taxon>Actinomycetota</taxon>
        <taxon>Actinomycetes</taxon>
        <taxon>Mycobacteriales</taxon>
        <taxon>Nocardiaceae</taxon>
        <taxon>Nocardia</taxon>
    </lineage>
</organism>
<evidence type="ECO:0000313" key="9">
    <source>
        <dbReference type="EMBL" id="MBH0776835.1"/>
    </source>
</evidence>
<feature type="region of interest" description="Disordered" evidence="6">
    <location>
        <begin position="109"/>
        <end position="128"/>
    </location>
</feature>
<dbReference type="GO" id="GO:0005886">
    <property type="term" value="C:plasma membrane"/>
    <property type="evidence" value="ECO:0007669"/>
    <property type="project" value="UniProtKB-SubCell"/>
</dbReference>
<dbReference type="PANTHER" id="PTHR40077:SF1">
    <property type="entry name" value="MEMBRANE PROTEIN"/>
    <property type="match status" value="1"/>
</dbReference>
<dbReference type="RefSeq" id="WP_196149196.1">
    <property type="nucleotide sequence ID" value="NZ_JADMLG010000004.1"/>
</dbReference>
<keyword evidence="10" id="KW-1185">Reference proteome</keyword>
<protein>
    <submittedName>
        <fullName evidence="9">DUF3817 domain-containing protein</fullName>
    </submittedName>
</protein>
<evidence type="ECO:0000259" key="8">
    <source>
        <dbReference type="Pfam" id="PF12823"/>
    </source>
</evidence>
<proteinExistence type="predicted"/>
<gene>
    <name evidence="9" type="ORF">IT779_11125</name>
</gene>
<dbReference type="Proteomes" id="UP000655751">
    <property type="component" value="Unassembled WGS sequence"/>
</dbReference>
<comment type="caution">
    <text evidence="9">The sequence shown here is derived from an EMBL/GenBank/DDBJ whole genome shotgun (WGS) entry which is preliminary data.</text>
</comment>
<evidence type="ECO:0000256" key="6">
    <source>
        <dbReference type="SAM" id="MobiDB-lite"/>
    </source>
</evidence>
<evidence type="ECO:0000256" key="7">
    <source>
        <dbReference type="SAM" id="Phobius"/>
    </source>
</evidence>
<evidence type="ECO:0000256" key="3">
    <source>
        <dbReference type="ARBA" id="ARBA00022692"/>
    </source>
</evidence>
<comment type="subcellular location">
    <subcellularLocation>
        <location evidence="1">Cell membrane</location>
        <topology evidence="1">Multi-pass membrane protein</topology>
    </subcellularLocation>
</comment>
<keyword evidence="4 7" id="KW-1133">Transmembrane helix</keyword>
<keyword evidence="3 7" id="KW-0812">Transmembrane</keyword>
<keyword evidence="5 7" id="KW-0472">Membrane</keyword>
<feature type="transmembrane region" description="Helical" evidence="7">
    <location>
        <begin position="16"/>
        <end position="38"/>
    </location>
</feature>
<feature type="domain" description="DUF3817" evidence="8">
    <location>
        <begin position="14"/>
        <end position="102"/>
    </location>
</feature>
<dbReference type="PANTHER" id="PTHR40077">
    <property type="entry name" value="MEMBRANE PROTEIN-RELATED"/>
    <property type="match status" value="1"/>
</dbReference>
<keyword evidence="2" id="KW-1003">Cell membrane</keyword>
<dbReference type="AlphaFoldDB" id="A0A931IAF0"/>
<evidence type="ECO:0000256" key="5">
    <source>
        <dbReference type="ARBA" id="ARBA00023136"/>
    </source>
</evidence>
<dbReference type="NCBIfam" id="TIGR03954">
    <property type="entry name" value="integ_memb_HG"/>
    <property type="match status" value="1"/>
</dbReference>
<reference evidence="9" key="1">
    <citation type="submission" date="2020-11" db="EMBL/GenBank/DDBJ databases">
        <title>Nocardia NEAU-351.nov., a novel actinomycete isolated from the cow dung.</title>
        <authorList>
            <person name="Zhang X."/>
        </authorList>
    </citation>
    <scope>NUCLEOTIDE SEQUENCE</scope>
    <source>
        <strain evidence="9">NEAU-351</strain>
    </source>
</reference>